<keyword evidence="2" id="KW-0732">Signal</keyword>
<accession>A0ABV7HQB9</accession>
<dbReference type="Gene3D" id="3.10.350.10">
    <property type="entry name" value="LysM domain"/>
    <property type="match status" value="3"/>
</dbReference>
<dbReference type="Pfam" id="PF01476">
    <property type="entry name" value="LysM"/>
    <property type="match status" value="3"/>
</dbReference>
<dbReference type="SUPFAM" id="SSF54106">
    <property type="entry name" value="LysM domain"/>
    <property type="match status" value="3"/>
</dbReference>
<dbReference type="InterPro" id="IPR018392">
    <property type="entry name" value="LysM"/>
</dbReference>
<dbReference type="InterPro" id="IPR000189">
    <property type="entry name" value="Transglyc_AS"/>
</dbReference>
<sequence>MTAVSRIALLCLFSVILNGCSSILAENDDFQEPIGADDEAPEETQPVAVSAPPIAAPKPAPAELTLLDRMTAGFVLSELDHKRINQYESWYASHPEYIDRVFERGQRYLYYIVQRLEEEGLPLEIALLPVVESAFDPFAYSHATAAGMWQFMSGTAGDYGLKENWWYDGRRDVVASTNAAISYLKRMHSLFDGDWLLALAAYNTGQGRLARAIRANKRAGKPTDFWSLKLPRETQAYVPQLLALSQVVANPKHYKITLPEISNAPYFVAIDIGSQLDLAQAAELADITMEELYLLNPGFNRWATDPAGPHRLLIPSTHAESFTAALAGVEPSQRISWERYKIRSGDSLIRIANNHNTSVEALKSANQLRSSRIRAGDVLLIPTASAGADYYELSAIQRQLGTQSRSKSTSGEKISYTVRKGDSFWRIANNHQVSVSSLARWNGMSPRDTIKPGQKLVVWSKNVKDQTGDDDAVVRKLSYKVRNGDSLARIASRFNVSIKDITRWNKVSTKKYIHPGQQLTLFVDVTKGH</sequence>
<feature type="chain" id="PRO_5046162731" evidence="2">
    <location>
        <begin position="26"/>
        <end position="529"/>
    </location>
</feature>
<dbReference type="Gene3D" id="1.10.530.10">
    <property type="match status" value="1"/>
</dbReference>
<comment type="similarity">
    <text evidence="1">Belongs to the transglycosylase Slt family.</text>
</comment>
<evidence type="ECO:0000256" key="2">
    <source>
        <dbReference type="SAM" id="SignalP"/>
    </source>
</evidence>
<dbReference type="InterPro" id="IPR008258">
    <property type="entry name" value="Transglycosylase_SLT_dom_1"/>
</dbReference>
<dbReference type="PANTHER" id="PTHR33734:SF22">
    <property type="entry name" value="MEMBRANE-BOUND LYTIC MUREIN TRANSGLYCOSYLASE D"/>
    <property type="match status" value="1"/>
</dbReference>
<dbReference type="EMBL" id="JBHRTL010000006">
    <property type="protein sequence ID" value="MFC3155011.1"/>
    <property type="molecule type" value="Genomic_DNA"/>
</dbReference>
<dbReference type="InterPro" id="IPR036779">
    <property type="entry name" value="LysM_dom_sf"/>
</dbReference>
<comment type="caution">
    <text evidence="4">The sequence shown here is derived from an EMBL/GenBank/DDBJ whole genome shotgun (WGS) entry which is preliminary data.</text>
</comment>
<feature type="domain" description="LysM" evidence="3">
    <location>
        <begin position="414"/>
        <end position="458"/>
    </location>
</feature>
<dbReference type="SMART" id="SM00257">
    <property type="entry name" value="LysM"/>
    <property type="match status" value="3"/>
</dbReference>
<dbReference type="CDD" id="cd00118">
    <property type="entry name" value="LysM"/>
    <property type="match status" value="3"/>
</dbReference>
<evidence type="ECO:0000313" key="5">
    <source>
        <dbReference type="Proteomes" id="UP001595548"/>
    </source>
</evidence>
<evidence type="ECO:0000259" key="3">
    <source>
        <dbReference type="PROSITE" id="PS51782"/>
    </source>
</evidence>
<dbReference type="SUPFAM" id="SSF53955">
    <property type="entry name" value="Lysozyme-like"/>
    <property type="match status" value="1"/>
</dbReference>
<proteinExistence type="inferred from homology"/>
<dbReference type="Pfam" id="PF01464">
    <property type="entry name" value="SLT"/>
    <property type="match status" value="1"/>
</dbReference>
<organism evidence="4 5">
    <name type="scientific">Gilvimarinus japonicus</name>
    <dbReference type="NCBI Taxonomy" id="1796469"/>
    <lineage>
        <taxon>Bacteria</taxon>
        <taxon>Pseudomonadati</taxon>
        <taxon>Pseudomonadota</taxon>
        <taxon>Gammaproteobacteria</taxon>
        <taxon>Cellvibrionales</taxon>
        <taxon>Cellvibrionaceae</taxon>
        <taxon>Gilvimarinus</taxon>
    </lineage>
</organism>
<dbReference type="InterPro" id="IPR023346">
    <property type="entry name" value="Lysozyme-like_dom_sf"/>
</dbReference>
<reference evidence="5" key="1">
    <citation type="journal article" date="2019" name="Int. J. Syst. Evol. Microbiol.">
        <title>The Global Catalogue of Microorganisms (GCM) 10K type strain sequencing project: providing services to taxonomists for standard genome sequencing and annotation.</title>
        <authorList>
            <consortium name="The Broad Institute Genomics Platform"/>
            <consortium name="The Broad Institute Genome Sequencing Center for Infectious Disease"/>
            <person name="Wu L."/>
            <person name="Ma J."/>
        </authorList>
    </citation>
    <scope>NUCLEOTIDE SEQUENCE [LARGE SCALE GENOMIC DNA]</scope>
    <source>
        <strain evidence="5">KCTC 52141</strain>
    </source>
</reference>
<feature type="domain" description="LysM" evidence="3">
    <location>
        <begin position="338"/>
        <end position="381"/>
    </location>
</feature>
<dbReference type="PROSITE" id="PS00922">
    <property type="entry name" value="TRANSGLYCOSYLASE"/>
    <property type="match status" value="1"/>
</dbReference>
<dbReference type="CDD" id="cd16894">
    <property type="entry name" value="MltD-like"/>
    <property type="match status" value="1"/>
</dbReference>
<evidence type="ECO:0000256" key="1">
    <source>
        <dbReference type="ARBA" id="ARBA00007734"/>
    </source>
</evidence>
<dbReference type="Proteomes" id="UP001595548">
    <property type="component" value="Unassembled WGS sequence"/>
</dbReference>
<protein>
    <submittedName>
        <fullName evidence="4">LysM peptidoglycan-binding domain-containing protein</fullName>
    </submittedName>
</protein>
<evidence type="ECO:0000313" key="4">
    <source>
        <dbReference type="EMBL" id="MFC3155011.1"/>
    </source>
</evidence>
<keyword evidence="5" id="KW-1185">Reference proteome</keyword>
<dbReference type="PROSITE" id="PS51782">
    <property type="entry name" value="LYSM"/>
    <property type="match status" value="3"/>
</dbReference>
<gene>
    <name evidence="4" type="ORF">ACFOEB_07345</name>
</gene>
<feature type="signal peptide" evidence="2">
    <location>
        <begin position="1"/>
        <end position="25"/>
    </location>
</feature>
<dbReference type="PANTHER" id="PTHR33734">
    <property type="entry name" value="LYSM DOMAIN-CONTAINING GPI-ANCHORED PROTEIN 2"/>
    <property type="match status" value="1"/>
</dbReference>
<name>A0ABV7HQB9_9GAMM</name>
<dbReference type="RefSeq" id="WP_382415524.1">
    <property type="nucleotide sequence ID" value="NZ_AP031500.1"/>
</dbReference>
<feature type="domain" description="LysM" evidence="3">
    <location>
        <begin position="477"/>
        <end position="521"/>
    </location>
</feature>